<evidence type="ECO:0000256" key="2">
    <source>
        <dbReference type="ARBA" id="ARBA00004496"/>
    </source>
</evidence>
<dbReference type="GO" id="GO:0005829">
    <property type="term" value="C:cytosol"/>
    <property type="evidence" value="ECO:0007669"/>
    <property type="project" value="GOC"/>
</dbReference>
<dbReference type="GO" id="GO:0098796">
    <property type="term" value="C:membrane protein complex"/>
    <property type="evidence" value="ECO:0007669"/>
    <property type="project" value="UniProtKB-ARBA"/>
</dbReference>
<dbReference type="Pfam" id="PF00787">
    <property type="entry name" value="PX"/>
    <property type="match status" value="1"/>
</dbReference>
<evidence type="ECO:0000256" key="4">
    <source>
        <dbReference type="ARBA" id="ARBA00010883"/>
    </source>
</evidence>
<evidence type="ECO:0000256" key="5">
    <source>
        <dbReference type="ARBA" id="ARBA00022448"/>
    </source>
</evidence>
<organism evidence="13 14">
    <name type="scientific">Calicophoron daubneyi</name>
    <name type="common">Rumen fluke</name>
    <name type="synonym">Paramphistomum daubneyi</name>
    <dbReference type="NCBI Taxonomy" id="300641"/>
    <lineage>
        <taxon>Eukaryota</taxon>
        <taxon>Metazoa</taxon>
        <taxon>Spiralia</taxon>
        <taxon>Lophotrochozoa</taxon>
        <taxon>Platyhelminthes</taxon>
        <taxon>Trematoda</taxon>
        <taxon>Digenea</taxon>
        <taxon>Plagiorchiida</taxon>
        <taxon>Pronocephalata</taxon>
        <taxon>Paramphistomoidea</taxon>
        <taxon>Paramphistomidae</taxon>
        <taxon>Calicophoron</taxon>
    </lineage>
</organism>
<feature type="coiled-coil region" evidence="11">
    <location>
        <begin position="363"/>
        <end position="390"/>
    </location>
</feature>
<dbReference type="InterPro" id="IPR015404">
    <property type="entry name" value="Vps5_C"/>
</dbReference>
<keyword evidence="10" id="KW-0472">Membrane</keyword>
<protein>
    <recommendedName>
        <fullName evidence="12">PX domain-containing protein</fullName>
    </recommendedName>
</protein>
<accession>A0AAV2SZE4</accession>
<comment type="caution">
    <text evidence="13">The sequence shown here is derived from an EMBL/GenBank/DDBJ whole genome shotgun (WGS) entry which is preliminary data.</text>
</comment>
<dbReference type="EMBL" id="CAXLJL010000002">
    <property type="protein sequence ID" value="CAL5129600.1"/>
    <property type="molecule type" value="Genomic_DNA"/>
</dbReference>
<dbReference type="SMART" id="SM00312">
    <property type="entry name" value="PX"/>
    <property type="match status" value="1"/>
</dbReference>
<sequence>MEQHFAQIDLEDDKSPQTLAEHNGENIVDVSSAKNPRASDVVRPAEFAKNNKLSSFASFQVDVLNPTKVGDGMSAYVVYHIKFKGIPPLFEDIESSVTRRFSDFLGLHAKLTARHLCNGVIIPPPPGKDVLGTTKVKMSKDASVENEFVERRRIALERFLTRLLSHPILRQDPDLHDFLVQNSDLPRSTNTQLLSGASAKKIFRNFGDALGKITYKMDDPDEYFDLKAEELDSWEKQLRRLDGALSSLVTSDQDLAASKYSVSRSVSQLANVEEHTGLAQALSRLADAEEQVSHWHAVQAEAELIHLVECARDTLGMIQACKDVLAERVRAFRNWKGAEAALRAKREQKVRLELAGKGDQRKMLSLETELEELSSRVEQEHENFESISKAIKKEFELFDTTRFVDFKRAAIEFLQIMLQTQSKLLETWESYMIQAKSIN</sequence>
<keyword evidence="8" id="KW-0653">Protein transport</keyword>
<proteinExistence type="inferred from homology"/>
<dbReference type="GO" id="GO:0005794">
    <property type="term" value="C:Golgi apparatus"/>
    <property type="evidence" value="ECO:0007669"/>
    <property type="project" value="UniProtKB-SubCell"/>
</dbReference>
<gene>
    <name evidence="13" type="ORF">CDAUBV1_LOCUS635</name>
</gene>
<keyword evidence="9" id="KW-0333">Golgi apparatus</keyword>
<dbReference type="GO" id="GO:0034498">
    <property type="term" value="P:early endosome to Golgi transport"/>
    <property type="evidence" value="ECO:0007669"/>
    <property type="project" value="TreeGrafter"/>
</dbReference>
<dbReference type="AlphaFoldDB" id="A0AAV2SZE4"/>
<evidence type="ECO:0000256" key="9">
    <source>
        <dbReference type="ARBA" id="ARBA00023034"/>
    </source>
</evidence>
<dbReference type="PANTHER" id="PTHR10555">
    <property type="entry name" value="SORTING NEXIN"/>
    <property type="match status" value="1"/>
</dbReference>
<feature type="domain" description="PX" evidence="12">
    <location>
        <begin position="57"/>
        <end position="186"/>
    </location>
</feature>
<keyword evidence="7" id="KW-0597">Phosphoprotein</keyword>
<dbReference type="Proteomes" id="UP001497525">
    <property type="component" value="Unassembled WGS sequence"/>
</dbReference>
<keyword evidence="6" id="KW-0963">Cytoplasm</keyword>
<dbReference type="InterPro" id="IPR027267">
    <property type="entry name" value="AH/BAR_dom_sf"/>
</dbReference>
<evidence type="ECO:0000256" key="11">
    <source>
        <dbReference type="SAM" id="Coils"/>
    </source>
</evidence>
<evidence type="ECO:0000256" key="7">
    <source>
        <dbReference type="ARBA" id="ARBA00022553"/>
    </source>
</evidence>
<evidence type="ECO:0000313" key="13">
    <source>
        <dbReference type="EMBL" id="CAL5129600.1"/>
    </source>
</evidence>
<keyword evidence="11" id="KW-0175">Coiled coil</keyword>
<evidence type="ECO:0000256" key="8">
    <source>
        <dbReference type="ARBA" id="ARBA00022927"/>
    </source>
</evidence>
<dbReference type="Gene3D" id="1.20.1270.60">
    <property type="entry name" value="Arfaptin homology (AH) domain/BAR domain"/>
    <property type="match status" value="1"/>
</dbReference>
<dbReference type="GO" id="GO:0035091">
    <property type="term" value="F:phosphatidylinositol binding"/>
    <property type="evidence" value="ECO:0007669"/>
    <property type="project" value="InterPro"/>
</dbReference>
<reference evidence="13" key="1">
    <citation type="submission" date="2024-06" db="EMBL/GenBank/DDBJ databases">
        <authorList>
            <person name="Liu X."/>
            <person name="Lenzi L."/>
            <person name="Haldenby T S."/>
            <person name="Uol C."/>
        </authorList>
    </citation>
    <scope>NUCLEOTIDE SEQUENCE</scope>
</reference>
<keyword evidence="5" id="KW-0813">Transport</keyword>
<dbReference type="FunFam" id="1.20.1270.60:FF:000022">
    <property type="entry name" value="Sorting nexin 3 protein"/>
    <property type="match status" value="1"/>
</dbReference>
<dbReference type="PANTHER" id="PTHR10555:SF170">
    <property type="entry name" value="FI18122P1"/>
    <property type="match status" value="1"/>
</dbReference>
<evidence type="ECO:0000256" key="3">
    <source>
        <dbReference type="ARBA" id="ARBA00004555"/>
    </source>
</evidence>
<dbReference type="InterPro" id="IPR036871">
    <property type="entry name" value="PX_dom_sf"/>
</dbReference>
<evidence type="ECO:0000256" key="6">
    <source>
        <dbReference type="ARBA" id="ARBA00022490"/>
    </source>
</evidence>
<dbReference type="SUPFAM" id="SSF64268">
    <property type="entry name" value="PX domain"/>
    <property type="match status" value="1"/>
</dbReference>
<name>A0AAV2SZE4_CALDB</name>
<evidence type="ECO:0000256" key="10">
    <source>
        <dbReference type="ARBA" id="ARBA00023136"/>
    </source>
</evidence>
<comment type="similarity">
    <text evidence="4">Belongs to the sorting nexin family.</text>
</comment>
<evidence type="ECO:0000313" key="14">
    <source>
        <dbReference type="Proteomes" id="UP001497525"/>
    </source>
</evidence>
<dbReference type="GO" id="GO:0015031">
    <property type="term" value="P:protein transport"/>
    <property type="evidence" value="ECO:0007669"/>
    <property type="project" value="UniProtKB-KW"/>
</dbReference>
<dbReference type="Gene3D" id="3.30.1520.10">
    <property type="entry name" value="Phox-like domain"/>
    <property type="match status" value="1"/>
</dbReference>
<dbReference type="CDD" id="cd06859">
    <property type="entry name" value="PX_SNX1_2_like"/>
    <property type="match status" value="1"/>
</dbReference>
<dbReference type="PROSITE" id="PS50195">
    <property type="entry name" value="PX"/>
    <property type="match status" value="1"/>
</dbReference>
<comment type="subcellular location">
    <subcellularLocation>
        <location evidence="2">Cytoplasm</location>
    </subcellularLocation>
    <subcellularLocation>
        <location evidence="3">Golgi apparatus</location>
    </subcellularLocation>
    <subcellularLocation>
        <location evidence="1">Membrane</location>
        <topology evidence="1">Peripheral membrane protein</topology>
        <orientation evidence="1">Cytoplasmic side</orientation>
    </subcellularLocation>
</comment>
<evidence type="ECO:0000259" key="12">
    <source>
        <dbReference type="PROSITE" id="PS50195"/>
    </source>
</evidence>
<evidence type="ECO:0000256" key="1">
    <source>
        <dbReference type="ARBA" id="ARBA00004287"/>
    </source>
</evidence>
<dbReference type="Pfam" id="PF09325">
    <property type="entry name" value="Vps5"/>
    <property type="match status" value="1"/>
</dbReference>
<dbReference type="GO" id="GO:0010008">
    <property type="term" value="C:endosome membrane"/>
    <property type="evidence" value="ECO:0007669"/>
    <property type="project" value="TreeGrafter"/>
</dbReference>
<dbReference type="InterPro" id="IPR001683">
    <property type="entry name" value="PX_dom"/>
</dbReference>